<evidence type="ECO:0000259" key="2">
    <source>
        <dbReference type="PROSITE" id="PS51762"/>
    </source>
</evidence>
<dbReference type="Gene3D" id="2.60.120.200">
    <property type="match status" value="1"/>
</dbReference>
<dbReference type="InterPro" id="IPR050546">
    <property type="entry name" value="Glycosyl_Hydrlase_16"/>
</dbReference>
<keyword evidence="4" id="KW-1185">Reference proteome</keyword>
<dbReference type="OrthoDB" id="9809583at2"/>
<dbReference type="PANTHER" id="PTHR10963">
    <property type="entry name" value="GLYCOSYL HYDROLASE-RELATED"/>
    <property type="match status" value="1"/>
</dbReference>
<dbReference type="Pfam" id="PF00722">
    <property type="entry name" value="Glyco_hydro_16"/>
    <property type="match status" value="1"/>
</dbReference>
<dbReference type="PANTHER" id="PTHR10963:SF55">
    <property type="entry name" value="GLYCOSIDE HYDROLASE FAMILY 16 PROTEIN"/>
    <property type="match status" value="1"/>
</dbReference>
<comment type="similarity">
    <text evidence="1">Belongs to the glycosyl hydrolase 16 family.</text>
</comment>
<dbReference type="CDD" id="cd08023">
    <property type="entry name" value="GH16_laminarinase_like"/>
    <property type="match status" value="1"/>
</dbReference>
<dbReference type="InterPro" id="IPR013320">
    <property type="entry name" value="ConA-like_dom_sf"/>
</dbReference>
<dbReference type="EMBL" id="BJYT01000004">
    <property type="protein sequence ID" value="GEO08837.1"/>
    <property type="molecule type" value="Genomic_DNA"/>
</dbReference>
<reference evidence="3 4" key="1">
    <citation type="submission" date="2019-07" db="EMBL/GenBank/DDBJ databases">
        <title>Whole genome shotgun sequence of Segetibacter aerophilus NBRC 106135.</title>
        <authorList>
            <person name="Hosoyama A."/>
            <person name="Uohara A."/>
            <person name="Ohji S."/>
            <person name="Ichikawa N."/>
        </authorList>
    </citation>
    <scope>NUCLEOTIDE SEQUENCE [LARGE SCALE GENOMIC DNA]</scope>
    <source>
        <strain evidence="3 4">NBRC 106135</strain>
    </source>
</reference>
<sequence>MNKAKQKPKWKLAWKDEFNYEGFPDSTKWSYDVGGEGWGNEELQYYTKQRKQNVAVSNGCLSITAIKEKYEGNNYTSARLVTKGKKDFKYGKIEIRAKIPKGRGLWPAFWMLSSNEPRIWPDDGEIDILENVGYTTGEITGAAHVRRNKTSNAIITSSNSTNIEGASDAFHVYKLIWTPERLEWYVDDKLFHFYDKADRPPLHWPFNGNFYLILNVAVGGSWGGKNGIDDTVFPQSFVIDYVRVYEDQNL</sequence>
<proteinExistence type="inferred from homology"/>
<dbReference type="AlphaFoldDB" id="A0A512BAH0"/>
<feature type="domain" description="GH16" evidence="2">
    <location>
        <begin position="12"/>
        <end position="250"/>
    </location>
</feature>
<evidence type="ECO:0000256" key="1">
    <source>
        <dbReference type="ARBA" id="ARBA00006865"/>
    </source>
</evidence>
<organism evidence="3 4">
    <name type="scientific">Segetibacter aerophilus</name>
    <dbReference type="NCBI Taxonomy" id="670293"/>
    <lineage>
        <taxon>Bacteria</taxon>
        <taxon>Pseudomonadati</taxon>
        <taxon>Bacteroidota</taxon>
        <taxon>Chitinophagia</taxon>
        <taxon>Chitinophagales</taxon>
        <taxon>Chitinophagaceae</taxon>
        <taxon>Segetibacter</taxon>
    </lineage>
</organism>
<dbReference type="Proteomes" id="UP000321513">
    <property type="component" value="Unassembled WGS sequence"/>
</dbReference>
<name>A0A512BAH0_9BACT</name>
<dbReference type="InterPro" id="IPR000757">
    <property type="entry name" value="Beta-glucanase-like"/>
</dbReference>
<evidence type="ECO:0000313" key="4">
    <source>
        <dbReference type="Proteomes" id="UP000321513"/>
    </source>
</evidence>
<protein>
    <recommendedName>
        <fullName evidence="2">GH16 domain-containing protein</fullName>
    </recommendedName>
</protein>
<evidence type="ECO:0000313" key="3">
    <source>
        <dbReference type="EMBL" id="GEO08837.1"/>
    </source>
</evidence>
<accession>A0A512BAH0</accession>
<gene>
    <name evidence="3" type="ORF">SAE01_13330</name>
</gene>
<dbReference type="SUPFAM" id="SSF49899">
    <property type="entry name" value="Concanavalin A-like lectins/glucanases"/>
    <property type="match status" value="1"/>
</dbReference>
<comment type="caution">
    <text evidence="3">The sequence shown here is derived from an EMBL/GenBank/DDBJ whole genome shotgun (WGS) entry which is preliminary data.</text>
</comment>
<dbReference type="GO" id="GO:0004553">
    <property type="term" value="F:hydrolase activity, hydrolyzing O-glycosyl compounds"/>
    <property type="evidence" value="ECO:0007669"/>
    <property type="project" value="InterPro"/>
</dbReference>
<dbReference type="GO" id="GO:0005975">
    <property type="term" value="P:carbohydrate metabolic process"/>
    <property type="evidence" value="ECO:0007669"/>
    <property type="project" value="InterPro"/>
</dbReference>
<dbReference type="PROSITE" id="PS51762">
    <property type="entry name" value="GH16_2"/>
    <property type="match status" value="1"/>
</dbReference>